<evidence type="ECO:0000256" key="1">
    <source>
        <dbReference type="SAM" id="MobiDB-lite"/>
    </source>
</evidence>
<dbReference type="EMBL" id="PDLM01000001">
    <property type="protein sequence ID" value="RDW88199.1"/>
    <property type="molecule type" value="Genomic_DNA"/>
</dbReference>
<reference evidence="2 3" key="1">
    <citation type="journal article" date="2018" name="IMA Fungus">
        <title>IMA Genome-F 9: Draft genome sequence of Annulohypoxylon stygium, Aspergillus mulundensis, Berkeleyomyces basicola (syn. Thielaviopsis basicola), Ceratocystis smalleyi, two Cercospora beticola strains, Coleophoma cylindrospora, Fusarium fracticaudum, Phialophora cf. hyalina, and Morchella septimelata.</title>
        <authorList>
            <person name="Wingfield B.D."/>
            <person name="Bills G.F."/>
            <person name="Dong Y."/>
            <person name="Huang W."/>
            <person name="Nel W.J."/>
            <person name="Swalarsk-Parry B.S."/>
            <person name="Vaghefi N."/>
            <person name="Wilken P.M."/>
            <person name="An Z."/>
            <person name="de Beer Z.W."/>
            <person name="De Vos L."/>
            <person name="Chen L."/>
            <person name="Duong T.A."/>
            <person name="Gao Y."/>
            <person name="Hammerbacher A."/>
            <person name="Kikkert J.R."/>
            <person name="Li Y."/>
            <person name="Li H."/>
            <person name="Li K."/>
            <person name="Li Q."/>
            <person name="Liu X."/>
            <person name="Ma X."/>
            <person name="Naidoo K."/>
            <person name="Pethybridge S.J."/>
            <person name="Sun J."/>
            <person name="Steenkamp E.T."/>
            <person name="van der Nest M.A."/>
            <person name="van Wyk S."/>
            <person name="Wingfield M.J."/>
            <person name="Xiong C."/>
            <person name="Yue Q."/>
            <person name="Zhang X."/>
        </authorList>
    </citation>
    <scope>NUCLEOTIDE SEQUENCE [LARGE SCALE GENOMIC DNA]</scope>
    <source>
        <strain evidence="2 3">BP6252</strain>
    </source>
</reference>
<dbReference type="OrthoDB" id="4966at2759"/>
<protein>
    <recommendedName>
        <fullName evidence="4">F-box domain-containing protein</fullName>
    </recommendedName>
</protein>
<evidence type="ECO:0000313" key="3">
    <source>
        <dbReference type="Proteomes" id="UP000256645"/>
    </source>
</evidence>
<keyword evidence="3" id="KW-1185">Reference proteome</keyword>
<dbReference type="AlphaFoldDB" id="A0A3D8SPF0"/>
<proteinExistence type="predicted"/>
<evidence type="ECO:0008006" key="4">
    <source>
        <dbReference type="Google" id="ProtNLM"/>
    </source>
</evidence>
<evidence type="ECO:0000313" key="2">
    <source>
        <dbReference type="EMBL" id="RDW88199.1"/>
    </source>
</evidence>
<comment type="caution">
    <text evidence="2">The sequence shown here is derived from an EMBL/GenBank/DDBJ whole genome shotgun (WGS) entry which is preliminary data.</text>
</comment>
<accession>A0A3D8SPF0</accession>
<dbReference type="STRING" id="1849047.A0A3D8SPF0"/>
<gene>
    <name evidence="2" type="ORF">BP6252_00231</name>
</gene>
<name>A0A3D8SPF0_9HELO</name>
<dbReference type="Proteomes" id="UP000256645">
    <property type="component" value="Unassembled WGS sequence"/>
</dbReference>
<organism evidence="2 3">
    <name type="scientific">Coleophoma cylindrospora</name>
    <dbReference type="NCBI Taxonomy" id="1849047"/>
    <lineage>
        <taxon>Eukaryota</taxon>
        <taxon>Fungi</taxon>
        <taxon>Dikarya</taxon>
        <taxon>Ascomycota</taxon>
        <taxon>Pezizomycotina</taxon>
        <taxon>Leotiomycetes</taxon>
        <taxon>Helotiales</taxon>
        <taxon>Dermateaceae</taxon>
        <taxon>Coleophoma</taxon>
    </lineage>
</organism>
<feature type="compositionally biased region" description="Basic and acidic residues" evidence="1">
    <location>
        <begin position="1"/>
        <end position="10"/>
    </location>
</feature>
<sequence>MASSDHEKAANSHAPNKAGAAARTAPIFTPGLSIRELTAASITDEYGISQSSDPIAARSIADRMQELEIEDQQCALQRDAEEKQKGVKQQADLDIARKEREAISDESIQGLGICVTDEELDAAESEGFMASKSIVKSAQANIARHCRQHGFIESLSNYPELVMELARHLKIRELLALYRISRDFHIIVNSYFTHVLKNCALEQAPESAKIFNFRFYEPLTISDPMRYEVNNTDAVSTVRRVPGLKWLQMVIHRDKVVRDILACLARQGHRVPPETSISLKKAWLVMDISTTARRVQLMHNEKFMTDKDLFNLQLFIVKLDMRFNDPFEGQGSESMRKLLLGQKGLTTLCKVLKREMFLSRVEVIKAFVRYSLKVRPEHQSMPIWDITPAEIGIGHLEGWGKGRGHLMRMDELVPREATRRRLRFKDWIMHMMLYGYVDAITGKDTPPTEDEMYMSDDEDPRKNGI</sequence>
<feature type="region of interest" description="Disordered" evidence="1">
    <location>
        <begin position="1"/>
        <end position="23"/>
    </location>
</feature>